<name>A0A3M7QCB5_BRAPC</name>
<reference evidence="2 3" key="1">
    <citation type="journal article" date="2018" name="Sci. Rep.">
        <title>Genomic signatures of local adaptation to the degree of environmental predictability in rotifers.</title>
        <authorList>
            <person name="Franch-Gras L."/>
            <person name="Hahn C."/>
            <person name="Garcia-Roger E.M."/>
            <person name="Carmona M.J."/>
            <person name="Serra M."/>
            <person name="Gomez A."/>
        </authorList>
    </citation>
    <scope>NUCLEOTIDE SEQUENCE [LARGE SCALE GENOMIC DNA]</scope>
    <source>
        <strain evidence="2">HYR1</strain>
    </source>
</reference>
<protein>
    <submittedName>
        <fullName evidence="2">Uncharacterized protein</fullName>
    </submittedName>
</protein>
<proteinExistence type="predicted"/>
<feature type="region of interest" description="Disordered" evidence="1">
    <location>
        <begin position="50"/>
        <end position="83"/>
    </location>
</feature>
<evidence type="ECO:0000313" key="3">
    <source>
        <dbReference type="Proteomes" id="UP000276133"/>
    </source>
</evidence>
<keyword evidence="3" id="KW-1185">Reference proteome</keyword>
<evidence type="ECO:0000256" key="1">
    <source>
        <dbReference type="SAM" id="MobiDB-lite"/>
    </source>
</evidence>
<gene>
    <name evidence="2" type="ORF">BpHYR1_033643</name>
</gene>
<accession>A0A3M7QCB5</accession>
<evidence type="ECO:0000313" key="2">
    <source>
        <dbReference type="EMBL" id="RNA08862.1"/>
    </source>
</evidence>
<sequence>MGVMNLVASLVVFWVLNRNFYFLFTTIQSIYSATTWCRDQYHRRKKSVAEESKKKLVGRPPKQEISESPSGNKQRGPGIPKKMARREEICKMTTVTNQREEVCEDVEVEETIVTTHLQLLLTINLYPKIEIQSFLNRRLALCITVKMLDHQLSIIRTSNDLTLKKKN</sequence>
<dbReference type="EMBL" id="REGN01006605">
    <property type="protein sequence ID" value="RNA08862.1"/>
    <property type="molecule type" value="Genomic_DNA"/>
</dbReference>
<organism evidence="2 3">
    <name type="scientific">Brachionus plicatilis</name>
    <name type="common">Marine rotifer</name>
    <name type="synonym">Brachionus muelleri</name>
    <dbReference type="NCBI Taxonomy" id="10195"/>
    <lineage>
        <taxon>Eukaryota</taxon>
        <taxon>Metazoa</taxon>
        <taxon>Spiralia</taxon>
        <taxon>Gnathifera</taxon>
        <taxon>Rotifera</taxon>
        <taxon>Eurotatoria</taxon>
        <taxon>Monogononta</taxon>
        <taxon>Pseudotrocha</taxon>
        <taxon>Ploima</taxon>
        <taxon>Brachionidae</taxon>
        <taxon>Brachionus</taxon>
    </lineage>
</organism>
<dbReference type="Proteomes" id="UP000276133">
    <property type="component" value="Unassembled WGS sequence"/>
</dbReference>
<comment type="caution">
    <text evidence="2">The sequence shown here is derived from an EMBL/GenBank/DDBJ whole genome shotgun (WGS) entry which is preliminary data.</text>
</comment>
<dbReference type="AlphaFoldDB" id="A0A3M7QCB5"/>